<evidence type="ECO:0000259" key="12">
    <source>
        <dbReference type="Pfam" id="PF09093"/>
    </source>
</evidence>
<feature type="domain" description="Lyase catalytic" evidence="12">
    <location>
        <begin position="213"/>
        <end position="563"/>
    </location>
</feature>
<reference evidence="13" key="1">
    <citation type="submission" date="2024-07" db="EMBL/GenBank/DDBJ databases">
        <title>Complete genome sequence of Prevotella sp. YM-2024 GTC17254.</title>
        <authorList>
            <person name="Hayashi M."/>
            <person name="Muto Y."/>
            <person name="Tanaka K."/>
            <person name="Niwa H."/>
        </authorList>
    </citation>
    <scope>NUCLEOTIDE SEQUENCE</scope>
    <source>
        <strain evidence="13">GTC17254</strain>
    </source>
</reference>
<dbReference type="Gene3D" id="1.50.10.100">
    <property type="entry name" value="Chondroitin AC/alginate lyase"/>
    <property type="match status" value="1"/>
</dbReference>
<dbReference type="Pfam" id="PF09093">
    <property type="entry name" value="Lyase_catalyt"/>
    <property type="match status" value="1"/>
</dbReference>
<feature type="signal peptide" evidence="9">
    <location>
        <begin position="1"/>
        <end position="20"/>
    </location>
</feature>
<dbReference type="PANTHER" id="PTHR37322">
    <property type="match status" value="1"/>
</dbReference>
<dbReference type="GO" id="GO:0030246">
    <property type="term" value="F:carbohydrate binding"/>
    <property type="evidence" value="ECO:0007669"/>
    <property type="project" value="InterPro"/>
</dbReference>
<dbReference type="SUPFAM" id="SSF74650">
    <property type="entry name" value="Galactose mutarotase-like"/>
    <property type="match status" value="1"/>
</dbReference>
<feature type="site" description="Important for catalytic activity against all substrates" evidence="7">
    <location>
        <position position="619"/>
    </location>
</feature>
<sequence>MIRSLIILWALVISSIPATAQPMELRQLLSFEDTKALNDIQTSKSKIDISSKHFKHGTSSIHWNFKANGILTLSKDIEFEPKDATGKDTYLSAFIVWVYNEKPLDAQIRFSFLKNGKPCCSFPMNINYKGWRGVWVCYERDMEGTPQVGMNQLRVEAPKTAGNLYFDHMILATKVDARQQTADIQVPFVNKETRNHWLQIYNNSLKKPQTPFPALTLSHVSDIKMMEKRFMDIIYSPGKLTPKTMENMRKQYQKYHIERKNGYVTGTPVFFVRHAEAYERLLSQWDKNLFIKAGVEMGNYFKLMNQVATAYHHATSATDKGELKDMFLNLYDHITDQGVVYGSCWGNIHHYGYSLRQMFPAYYLMREVLRESGRSHEAEQTLLWYAQTNSLYDVPTENGADMDTFNTEAIGCMASILLMEDGQEKVGRLQAFSRWIDNGCRPADGLKDALKIDGSAYHHCHHYPAYAIGGLTGITQMAYVLRQTSFKIGTEAHRTIRKALLAMRMYCNKRHFPLAMSGRHPDGLGELIPLHYALMAMTGCPENGSEIDTTMAAAYLRLALPKKSYLEKQIWKTLQAQGLKAEQAPQGNLAMPYACASIHRRGEWAAVAVGHSRYLWAAEHYNKENLYGRYLAHGSLQLLTSQEGDVTPLTSGWQQAGFDWSHIPGTTATVLPFHLLKARIYNVDTFSGLEEMLLSDQSFAGGLSQQGRNGNFGMILHENEKYNGSLWAHKSFHFIDGTIVCLGSDIKNKVAEYPTETTILQQAVSSSAQHDYWNRTSLSGNVCLDALSTGYYCPNGAILRKNFPQLSRTEDTDEESKGDWVSLVIEHGKAPQNAKYQYAILPNTTQKQLETFAKAPTYEVLKQDSIAHIIRSKANHTDSYVIWKATTTPLPGDLVRRVDTACLLMAYVPTASRLTLTIAQPDLALYRGQSDERYDEQGKWVERSIYSRSWTGNKSQTVPVTLNIKGKWKLQNLLPNVKTTTQQDTTTILIETQDGTSYDLEFIKQ</sequence>
<evidence type="ECO:0000259" key="11">
    <source>
        <dbReference type="Pfam" id="PF09092"/>
    </source>
</evidence>
<dbReference type="GO" id="GO:0006027">
    <property type="term" value="P:glycosaminoglycan catabolic process"/>
    <property type="evidence" value="ECO:0007669"/>
    <property type="project" value="InterPro"/>
</dbReference>
<dbReference type="Gene3D" id="2.60.220.10">
    <property type="entry name" value="Polysaccharide lyase family 8-like, C-terminal"/>
    <property type="match status" value="1"/>
</dbReference>
<feature type="active site" description="Proton acceptor" evidence="6">
    <location>
        <position position="350"/>
    </location>
</feature>
<evidence type="ECO:0000256" key="3">
    <source>
        <dbReference type="ARBA" id="ARBA00011245"/>
    </source>
</evidence>
<dbReference type="Gene3D" id="2.70.98.10">
    <property type="match status" value="1"/>
</dbReference>
<dbReference type="InterPro" id="IPR003159">
    <property type="entry name" value="Lyase_8_central_dom"/>
</dbReference>
<protein>
    <submittedName>
        <fullName evidence="13">Chondroitinase family polysaccharide lyase</fullName>
    </submittedName>
</protein>
<dbReference type="AlphaFoldDB" id="A0AB33IV85"/>
<keyword evidence="9" id="KW-0732">Signal</keyword>
<evidence type="ECO:0000256" key="2">
    <source>
        <dbReference type="ARBA" id="ARBA00006699"/>
    </source>
</evidence>
<dbReference type="Pfam" id="PF09092">
    <property type="entry name" value="Lyase_N"/>
    <property type="match status" value="1"/>
</dbReference>
<evidence type="ECO:0000256" key="5">
    <source>
        <dbReference type="ARBA" id="ARBA00023239"/>
    </source>
</evidence>
<evidence type="ECO:0000256" key="4">
    <source>
        <dbReference type="ARBA" id="ARBA00022837"/>
    </source>
</evidence>
<dbReference type="InterPro" id="IPR014718">
    <property type="entry name" value="GH-type_carb-bd"/>
</dbReference>
<feature type="active site" description="Proton donor" evidence="6">
    <location>
        <position position="466"/>
    </location>
</feature>
<dbReference type="InterPro" id="IPR039174">
    <property type="entry name" value="Chondroitin_ABC_lyase"/>
</dbReference>
<comment type="similarity">
    <text evidence="2">Belongs to the polysaccharide lyase 8 family.</text>
</comment>
<accession>A0AB33IV85</accession>
<dbReference type="InterPro" id="IPR015176">
    <property type="entry name" value="Lyase_N"/>
</dbReference>
<feature type="site" description="Transition state stabilizer" evidence="7">
    <location>
        <position position="519"/>
    </location>
</feature>
<dbReference type="InterPro" id="IPR011071">
    <property type="entry name" value="Lyase_8-like_C"/>
</dbReference>
<feature type="chain" id="PRO_5044311107" evidence="9">
    <location>
        <begin position="21"/>
        <end position="1005"/>
    </location>
</feature>
<feature type="domain" description="Polysaccharide lyase family 8 central" evidence="10">
    <location>
        <begin position="598"/>
        <end position="844"/>
    </location>
</feature>
<evidence type="ECO:0000259" key="10">
    <source>
        <dbReference type="Pfam" id="PF02278"/>
    </source>
</evidence>
<keyword evidence="5 13" id="KW-0456">Lyase</keyword>
<dbReference type="InterPro" id="IPR008979">
    <property type="entry name" value="Galactose-bd-like_sf"/>
</dbReference>
<comment type="subunit">
    <text evidence="3">Monomer.</text>
</comment>
<gene>
    <name evidence="13" type="ORF">GTC17254_10950</name>
</gene>
<dbReference type="GO" id="GO:0042597">
    <property type="term" value="C:periplasmic space"/>
    <property type="evidence" value="ECO:0007669"/>
    <property type="project" value="TreeGrafter"/>
</dbReference>
<comment type="cofactor">
    <cofactor evidence="1">
        <name>Ca(2+)</name>
        <dbReference type="ChEBI" id="CHEBI:29108"/>
    </cofactor>
</comment>
<feature type="binding site" evidence="8">
    <location>
        <position position="32"/>
    </location>
    <ligand>
        <name>Ca(2+)</name>
        <dbReference type="ChEBI" id="CHEBI:29108"/>
    </ligand>
</feature>
<name>A0AB33IV85_9BACT</name>
<dbReference type="GO" id="GO:0046872">
    <property type="term" value="F:metal ion binding"/>
    <property type="evidence" value="ECO:0007669"/>
    <property type="project" value="UniProtKB-KW"/>
</dbReference>
<dbReference type="PIRSF" id="PIRSF034515">
    <property type="entry name" value="Chondroitinase"/>
    <property type="match status" value="1"/>
</dbReference>
<dbReference type="SUPFAM" id="SSF49785">
    <property type="entry name" value="Galactose-binding domain-like"/>
    <property type="match status" value="1"/>
</dbReference>
<dbReference type="GO" id="GO:0005975">
    <property type="term" value="P:carbohydrate metabolic process"/>
    <property type="evidence" value="ECO:0007669"/>
    <property type="project" value="InterPro"/>
</dbReference>
<feature type="binding site" evidence="8">
    <location>
        <position position="30"/>
    </location>
    <ligand>
        <name>Ca(2+)</name>
        <dbReference type="ChEBI" id="CHEBI:29108"/>
    </ligand>
</feature>
<dbReference type="GO" id="GO:0034000">
    <property type="term" value="F:chondroitin-sulfate-ABC endolyase activity"/>
    <property type="evidence" value="ECO:0007669"/>
    <property type="project" value="InterPro"/>
</dbReference>
<organism evidence="13">
    <name type="scientific">Prevotella sp. GTC17254</name>
    <dbReference type="NCBI Taxonomy" id="3236794"/>
    <lineage>
        <taxon>Bacteria</taxon>
        <taxon>Pseudomonadati</taxon>
        <taxon>Bacteroidota</taxon>
        <taxon>Bacteroidia</taxon>
        <taxon>Bacteroidales</taxon>
        <taxon>Prevotellaceae</taxon>
        <taxon>Prevotella</taxon>
    </lineage>
</organism>
<keyword evidence="8" id="KW-0479">Metal-binding</keyword>
<evidence type="ECO:0000256" key="6">
    <source>
        <dbReference type="PIRSR" id="PIRSR034515-1"/>
    </source>
</evidence>
<dbReference type="EMBL" id="AP035786">
    <property type="protein sequence ID" value="BFO73498.1"/>
    <property type="molecule type" value="Genomic_DNA"/>
</dbReference>
<dbReference type="SUPFAM" id="SSF49863">
    <property type="entry name" value="Hyaluronate lyase-like, C-terminal domain"/>
    <property type="match status" value="1"/>
</dbReference>
<feature type="domain" description="Lyase N-terminal" evidence="11">
    <location>
        <begin position="27"/>
        <end position="188"/>
    </location>
</feature>
<evidence type="ECO:0000256" key="1">
    <source>
        <dbReference type="ARBA" id="ARBA00001913"/>
    </source>
</evidence>
<feature type="binding site" evidence="8">
    <location>
        <position position="167"/>
    </location>
    <ligand>
        <name>Ca(2+)</name>
        <dbReference type="ChEBI" id="CHEBI:29108"/>
    </ligand>
</feature>
<dbReference type="InterPro" id="IPR024200">
    <property type="entry name" value="Chondroitinase_ABC_I"/>
</dbReference>
<dbReference type="InterPro" id="IPR011013">
    <property type="entry name" value="Gal_mutarotase_sf_dom"/>
</dbReference>
<evidence type="ECO:0000256" key="8">
    <source>
        <dbReference type="PIRSR" id="PIRSR034515-3"/>
    </source>
</evidence>
<dbReference type="GO" id="GO:0005576">
    <property type="term" value="C:extracellular region"/>
    <property type="evidence" value="ECO:0007669"/>
    <property type="project" value="InterPro"/>
</dbReference>
<dbReference type="Pfam" id="PF02278">
    <property type="entry name" value="Lyase_8"/>
    <property type="match status" value="1"/>
</dbReference>
<dbReference type="Gene3D" id="2.60.120.430">
    <property type="entry name" value="Galactose-binding lectin"/>
    <property type="match status" value="1"/>
</dbReference>
<dbReference type="InterPro" id="IPR015177">
    <property type="entry name" value="Lyase_catalyt"/>
</dbReference>
<dbReference type="PANTHER" id="PTHR37322:SF3">
    <property type="entry name" value="CHONDROITIN SULFATE ABC EXOLYASE"/>
    <property type="match status" value="1"/>
</dbReference>
<feature type="site" description="Important for catalytic activity against dermatan sulfate substrate" evidence="7">
    <location>
        <position position="349"/>
    </location>
</feature>
<keyword evidence="4 8" id="KW-0106">Calcium</keyword>
<dbReference type="SUPFAM" id="SSF48230">
    <property type="entry name" value="Chondroitin AC/alginate lyase"/>
    <property type="match status" value="1"/>
</dbReference>
<proteinExistence type="inferred from homology"/>
<feature type="site" description="Important for catalytic activity against all substrates" evidence="7">
    <location>
        <position position="178"/>
    </location>
</feature>
<evidence type="ECO:0000256" key="7">
    <source>
        <dbReference type="PIRSR" id="PIRSR034515-2"/>
    </source>
</evidence>
<evidence type="ECO:0000313" key="13">
    <source>
        <dbReference type="EMBL" id="BFO73498.1"/>
    </source>
</evidence>
<feature type="active site" description="Proton acceptor" evidence="6">
    <location>
        <position position="459"/>
    </location>
</feature>
<dbReference type="InterPro" id="IPR008929">
    <property type="entry name" value="Chondroitin_lyas"/>
</dbReference>
<evidence type="ECO:0000256" key="9">
    <source>
        <dbReference type="SAM" id="SignalP"/>
    </source>
</evidence>